<protein>
    <submittedName>
        <fullName evidence="1">Uncharacterized protein</fullName>
    </submittedName>
</protein>
<evidence type="ECO:0000313" key="1">
    <source>
        <dbReference type="EMBL" id="GMN47955.1"/>
    </source>
</evidence>
<evidence type="ECO:0000313" key="2">
    <source>
        <dbReference type="Proteomes" id="UP001187192"/>
    </source>
</evidence>
<keyword evidence="2" id="KW-1185">Reference proteome</keyword>
<comment type="caution">
    <text evidence="1">The sequence shown here is derived from an EMBL/GenBank/DDBJ whole genome shotgun (WGS) entry which is preliminary data.</text>
</comment>
<dbReference type="PANTHER" id="PTHR31973">
    <property type="entry name" value="POLYPROTEIN, PUTATIVE-RELATED"/>
    <property type="match status" value="1"/>
</dbReference>
<dbReference type="EMBL" id="BTGU01000027">
    <property type="protein sequence ID" value="GMN47955.1"/>
    <property type="molecule type" value="Genomic_DNA"/>
</dbReference>
<reference evidence="1" key="1">
    <citation type="submission" date="2023-07" db="EMBL/GenBank/DDBJ databases">
        <title>draft genome sequence of fig (Ficus carica).</title>
        <authorList>
            <person name="Takahashi T."/>
            <person name="Nishimura K."/>
        </authorList>
    </citation>
    <scope>NUCLEOTIDE SEQUENCE</scope>
</reference>
<organism evidence="1 2">
    <name type="scientific">Ficus carica</name>
    <name type="common">Common fig</name>
    <dbReference type="NCBI Taxonomy" id="3494"/>
    <lineage>
        <taxon>Eukaryota</taxon>
        <taxon>Viridiplantae</taxon>
        <taxon>Streptophyta</taxon>
        <taxon>Embryophyta</taxon>
        <taxon>Tracheophyta</taxon>
        <taxon>Spermatophyta</taxon>
        <taxon>Magnoliopsida</taxon>
        <taxon>eudicotyledons</taxon>
        <taxon>Gunneridae</taxon>
        <taxon>Pentapetalae</taxon>
        <taxon>rosids</taxon>
        <taxon>fabids</taxon>
        <taxon>Rosales</taxon>
        <taxon>Moraceae</taxon>
        <taxon>Ficeae</taxon>
        <taxon>Ficus</taxon>
    </lineage>
</organism>
<gene>
    <name evidence="1" type="ORF">TIFTF001_017128</name>
</gene>
<sequence>MATVCVFIKYNNHWDSTLRYVGGEMKEILVPLTATYVGLIELVMSVIGIKDLDKTIVMRYVVEPGMPLVRIQYDADVNFYIQLNKKDVHVLSKFPISIDVLDESVAEAIPLEVGKSNHIDVQPSRDGGQSDEAMQHGAVNNLIIRSPSPPHIHFPTVGLDLHMEDGIEEQHELLNNDLGMDHDDCNAEELNVADAARDSNENGIAASIRAHSIVNTTRTQSVNLCATRMKGSELFVVKMYDDVHICSIEIVQGHHRQVKSWMIGECVKAKYLDPTNTAYRLREIMRDMHDEFGVSFNYLIAWRGKEAALTSLRSDDAESYKEYAASIMYPDADFGICVQHLAANLKTRYKDFKCPMKTYFDGASRAYLVNPIKWSRAYFNGRRYVIMTTNIADSLNSMDQIASLDQLISLSTPLLTMLPRPGLWILEKGPIPAALSAYAPVVHLIGSAKGWDVSEEVRSQIVHPPKTKRGPGRPMIRRILS</sequence>
<name>A0AA88AA10_FICCA</name>
<dbReference type="Proteomes" id="UP001187192">
    <property type="component" value="Unassembled WGS sequence"/>
</dbReference>
<dbReference type="PANTHER" id="PTHR31973:SF187">
    <property type="entry name" value="MUTATOR TRANSPOSASE MUDRA PROTEIN"/>
    <property type="match status" value="1"/>
</dbReference>
<accession>A0AA88AA10</accession>
<dbReference type="AlphaFoldDB" id="A0AA88AA10"/>
<proteinExistence type="predicted"/>